<dbReference type="Proteomes" id="UP001596044">
    <property type="component" value="Unassembled WGS sequence"/>
</dbReference>
<keyword evidence="2" id="KW-1185">Reference proteome</keyword>
<reference evidence="2" key="1">
    <citation type="journal article" date="2019" name="Int. J. Syst. Evol. Microbiol.">
        <title>The Global Catalogue of Microorganisms (GCM) 10K type strain sequencing project: providing services to taxonomists for standard genome sequencing and annotation.</title>
        <authorList>
            <consortium name="The Broad Institute Genomics Platform"/>
            <consortium name="The Broad Institute Genome Sequencing Center for Infectious Disease"/>
            <person name="Wu L."/>
            <person name="Ma J."/>
        </authorList>
    </citation>
    <scope>NUCLEOTIDE SEQUENCE [LARGE SCALE GENOMIC DNA]</scope>
    <source>
        <strain evidence="2">KACC 11904</strain>
    </source>
</reference>
<proteinExistence type="predicted"/>
<organism evidence="1 2">
    <name type="scientific">Paenibacillus aestuarii</name>
    <dbReference type="NCBI Taxonomy" id="516965"/>
    <lineage>
        <taxon>Bacteria</taxon>
        <taxon>Bacillati</taxon>
        <taxon>Bacillota</taxon>
        <taxon>Bacilli</taxon>
        <taxon>Bacillales</taxon>
        <taxon>Paenibacillaceae</taxon>
        <taxon>Paenibacillus</taxon>
    </lineage>
</organism>
<accession>A0ABW0KC34</accession>
<sequence>MIEEKICPLHQAHAGSCKISSIECFRFDKELKQRLFPGYGYQDGCGVLTLGSDHGDIGISGFALPCTAMHGDFVRWAYVFQRIKGLSLEDALQYALLKQEVWGIDRAQILESALTCMTSEPETAFPVKSEWNCLRDRSYLFDHAQAYISF</sequence>
<dbReference type="EMBL" id="JBHSMJ010000030">
    <property type="protein sequence ID" value="MFC5450974.1"/>
    <property type="molecule type" value="Genomic_DNA"/>
</dbReference>
<gene>
    <name evidence="1" type="ORF">ACFPOG_22250</name>
</gene>
<name>A0ABW0KC34_9BACL</name>
<protein>
    <submittedName>
        <fullName evidence="1">Uncharacterized protein</fullName>
    </submittedName>
</protein>
<comment type="caution">
    <text evidence="1">The sequence shown here is derived from an EMBL/GenBank/DDBJ whole genome shotgun (WGS) entry which is preliminary data.</text>
</comment>
<evidence type="ECO:0000313" key="2">
    <source>
        <dbReference type="Proteomes" id="UP001596044"/>
    </source>
</evidence>
<evidence type="ECO:0000313" key="1">
    <source>
        <dbReference type="EMBL" id="MFC5450974.1"/>
    </source>
</evidence>
<dbReference type="RefSeq" id="WP_270881558.1">
    <property type="nucleotide sequence ID" value="NZ_JAQFVF010000055.1"/>
</dbReference>